<organism evidence="2 4">
    <name type="scientific">Thioploca ingrica</name>
    <dbReference type="NCBI Taxonomy" id="40754"/>
    <lineage>
        <taxon>Bacteria</taxon>
        <taxon>Pseudomonadati</taxon>
        <taxon>Pseudomonadota</taxon>
        <taxon>Gammaproteobacteria</taxon>
        <taxon>Thiotrichales</taxon>
        <taxon>Thiotrichaceae</taxon>
        <taxon>Thioploca</taxon>
    </lineage>
</organism>
<dbReference type="GO" id="GO:0003676">
    <property type="term" value="F:nucleic acid binding"/>
    <property type="evidence" value="ECO:0007669"/>
    <property type="project" value="InterPro"/>
</dbReference>
<evidence type="ECO:0000313" key="4">
    <source>
        <dbReference type="Proteomes" id="UP000031623"/>
    </source>
</evidence>
<evidence type="ECO:0000313" key="2">
    <source>
        <dbReference type="EMBL" id="BAP55558.1"/>
    </source>
</evidence>
<dbReference type="EMBL" id="AP014633">
    <property type="protein sequence ID" value="BAP55558.1"/>
    <property type="molecule type" value="Genomic_DNA"/>
</dbReference>
<dbReference type="Pfam" id="PF13358">
    <property type="entry name" value="DDE_3"/>
    <property type="match status" value="1"/>
</dbReference>
<dbReference type="InterPro" id="IPR038717">
    <property type="entry name" value="Tc1-like_DDE_dom"/>
</dbReference>
<evidence type="ECO:0000313" key="3">
    <source>
        <dbReference type="EMBL" id="BAP55658.1"/>
    </source>
</evidence>
<dbReference type="HOGENOM" id="CLU_056788_14_0_6"/>
<reference evidence="2 4" key="1">
    <citation type="journal article" date="2014" name="ISME J.">
        <title>Ecophysiology of Thioploca ingrica as revealed by the complete genome sequence supplemented with proteomic evidence.</title>
        <authorList>
            <person name="Kojima H."/>
            <person name="Ogura Y."/>
            <person name="Yamamoto N."/>
            <person name="Togashi T."/>
            <person name="Mori H."/>
            <person name="Watanabe T."/>
            <person name="Nemoto F."/>
            <person name="Kurokawa K."/>
            <person name="Hayashi T."/>
            <person name="Fukui M."/>
        </authorList>
    </citation>
    <scope>NUCLEOTIDE SEQUENCE [LARGE SCALE GENOMIC DNA]</scope>
</reference>
<accession>A0A090ACR0</accession>
<name>A0A090ACR0_9GAMM</name>
<dbReference type="Proteomes" id="UP000031623">
    <property type="component" value="Chromosome"/>
</dbReference>
<dbReference type="PANTHER" id="PTHR46564">
    <property type="entry name" value="TRANSPOSASE"/>
    <property type="match status" value="1"/>
</dbReference>
<feature type="domain" description="Tc1-like transposase DDE" evidence="1">
    <location>
        <begin position="10"/>
        <end position="92"/>
    </location>
</feature>
<dbReference type="Gene3D" id="3.30.420.10">
    <property type="entry name" value="Ribonuclease H-like superfamily/Ribonuclease H"/>
    <property type="match status" value="1"/>
</dbReference>
<protein>
    <submittedName>
        <fullName evidence="2">Transposase</fullName>
    </submittedName>
</protein>
<dbReference type="KEGG" id="tig:THII_1361"/>
<dbReference type="PANTHER" id="PTHR46564:SF1">
    <property type="entry name" value="TRANSPOSASE"/>
    <property type="match status" value="1"/>
</dbReference>
<sequence>MGALLSGLLLTVTRLTGNVNSEAVSTWITPELLPQLPKEGVIVMDNASFHKRLDIQKAIRHAGQVLLCLPPYSPQLNPIEPKWAQAKAIRQQKPGSISDIFALDEI</sequence>
<evidence type="ECO:0000259" key="1">
    <source>
        <dbReference type="Pfam" id="PF13358"/>
    </source>
</evidence>
<dbReference type="InterPro" id="IPR036397">
    <property type="entry name" value="RNaseH_sf"/>
</dbReference>
<gene>
    <name evidence="2" type="ORF">THII_1261</name>
    <name evidence="3" type="ORF">THII_1361</name>
</gene>
<dbReference type="KEGG" id="tig:THII_1261"/>
<proteinExistence type="predicted"/>
<keyword evidence="4" id="KW-1185">Reference proteome</keyword>
<dbReference type="AlphaFoldDB" id="A0A090ACR0"/>
<dbReference type="EMBL" id="AP014633">
    <property type="protein sequence ID" value="BAP55658.1"/>
    <property type="molecule type" value="Genomic_DNA"/>
</dbReference>